<accession>A0A2X3B950</accession>
<organism evidence="1 2">
    <name type="scientific">Helicobacter fennelliae</name>
    <dbReference type="NCBI Taxonomy" id="215"/>
    <lineage>
        <taxon>Bacteria</taxon>
        <taxon>Pseudomonadati</taxon>
        <taxon>Campylobacterota</taxon>
        <taxon>Epsilonproteobacteria</taxon>
        <taxon>Campylobacterales</taxon>
        <taxon>Helicobacteraceae</taxon>
        <taxon>Helicobacter</taxon>
    </lineage>
</organism>
<evidence type="ECO:0000313" key="1">
    <source>
        <dbReference type="EMBL" id="SQB97431.1"/>
    </source>
</evidence>
<name>A0A2X3B950_9HELI</name>
<sequence length="52" mass="5876">MNWHKITQYSNVYQICVGVCMSFMLSYADNLEENQASDNAIFSVRGGGQIQL</sequence>
<dbReference type="Proteomes" id="UP000250166">
    <property type="component" value="Unassembled WGS sequence"/>
</dbReference>
<evidence type="ECO:0000313" key="2">
    <source>
        <dbReference type="Proteomes" id="UP000250166"/>
    </source>
</evidence>
<reference evidence="1 2" key="1">
    <citation type="submission" date="2018-06" db="EMBL/GenBank/DDBJ databases">
        <authorList>
            <consortium name="Pathogen Informatics"/>
            <person name="Doyle S."/>
        </authorList>
    </citation>
    <scope>NUCLEOTIDE SEQUENCE [LARGE SCALE GENOMIC DNA]</scope>
    <source>
        <strain evidence="1 2">NCTC13102</strain>
    </source>
</reference>
<dbReference type="EMBL" id="UAWL01000006">
    <property type="protein sequence ID" value="SQB97431.1"/>
    <property type="molecule type" value="Genomic_DNA"/>
</dbReference>
<dbReference type="RefSeq" id="WP_181461786.1">
    <property type="nucleotide sequence ID" value="NZ_UAWL01000006.1"/>
</dbReference>
<protein>
    <submittedName>
        <fullName evidence="1">Uncharacterized protein</fullName>
    </submittedName>
</protein>
<gene>
    <name evidence="1" type="ORF">NCTC13102_00162</name>
</gene>
<dbReference type="AlphaFoldDB" id="A0A2X3B950"/>
<proteinExistence type="predicted"/>